<accession>A0AAQ3Q344</accession>
<organism evidence="1 2">
    <name type="scientific">Canna indica</name>
    <name type="common">Indian-shot</name>
    <dbReference type="NCBI Taxonomy" id="4628"/>
    <lineage>
        <taxon>Eukaryota</taxon>
        <taxon>Viridiplantae</taxon>
        <taxon>Streptophyta</taxon>
        <taxon>Embryophyta</taxon>
        <taxon>Tracheophyta</taxon>
        <taxon>Spermatophyta</taxon>
        <taxon>Magnoliopsida</taxon>
        <taxon>Liliopsida</taxon>
        <taxon>Zingiberales</taxon>
        <taxon>Cannaceae</taxon>
        <taxon>Canna</taxon>
    </lineage>
</organism>
<proteinExistence type="predicted"/>
<keyword evidence="2" id="KW-1185">Reference proteome</keyword>
<gene>
    <name evidence="1" type="ORF">Cni_G03166</name>
</gene>
<dbReference type="Proteomes" id="UP001327560">
    <property type="component" value="Chromosome 1"/>
</dbReference>
<sequence length="114" mass="12849">MASQLTICYSFQFLCCLSKGSRLHMSSLQSTLCGLFCNRRGILSKCCTSRLLTSGSYSTYRSTLKDQNGSYIPNLNDRKIIPDSNPPSIKDNLLHKFIDRSDYFLTVPSTSSWC</sequence>
<evidence type="ECO:0000313" key="1">
    <source>
        <dbReference type="EMBL" id="WOK94464.1"/>
    </source>
</evidence>
<protein>
    <submittedName>
        <fullName evidence="1">NAD-dependent protein deacylase SRT2 isoform X1</fullName>
    </submittedName>
</protein>
<dbReference type="AlphaFoldDB" id="A0AAQ3Q344"/>
<evidence type="ECO:0000313" key="2">
    <source>
        <dbReference type="Proteomes" id="UP001327560"/>
    </source>
</evidence>
<reference evidence="1 2" key="1">
    <citation type="submission" date="2023-10" db="EMBL/GenBank/DDBJ databases">
        <title>Chromosome-scale genome assembly provides insights into flower coloration mechanisms of Canna indica.</title>
        <authorList>
            <person name="Li C."/>
        </authorList>
    </citation>
    <scope>NUCLEOTIDE SEQUENCE [LARGE SCALE GENOMIC DNA]</scope>
    <source>
        <tissue evidence="1">Flower</tissue>
    </source>
</reference>
<name>A0AAQ3Q344_9LILI</name>
<dbReference type="EMBL" id="CP136890">
    <property type="protein sequence ID" value="WOK94464.1"/>
    <property type="molecule type" value="Genomic_DNA"/>
</dbReference>